<reference evidence="2" key="1">
    <citation type="journal article" date="2019" name="Int. J. Syst. Evol. Microbiol.">
        <title>The Global Catalogue of Microorganisms (GCM) 10K type strain sequencing project: providing services to taxonomists for standard genome sequencing and annotation.</title>
        <authorList>
            <consortium name="The Broad Institute Genomics Platform"/>
            <consortium name="The Broad Institute Genome Sequencing Center for Infectious Disease"/>
            <person name="Wu L."/>
            <person name="Ma J."/>
        </authorList>
    </citation>
    <scope>NUCLEOTIDE SEQUENCE [LARGE SCALE GENOMIC DNA]</scope>
    <source>
        <strain evidence="2">JCM 17458</strain>
    </source>
</reference>
<keyword evidence="2" id="KW-1185">Reference proteome</keyword>
<evidence type="ECO:0000313" key="2">
    <source>
        <dbReference type="Proteomes" id="UP001501586"/>
    </source>
</evidence>
<proteinExistence type="predicted"/>
<organism evidence="1 2">
    <name type="scientific">Brevibacterium daeguense</name>
    <dbReference type="NCBI Taxonomy" id="909936"/>
    <lineage>
        <taxon>Bacteria</taxon>
        <taxon>Bacillati</taxon>
        <taxon>Actinomycetota</taxon>
        <taxon>Actinomycetes</taxon>
        <taxon>Micrococcales</taxon>
        <taxon>Brevibacteriaceae</taxon>
        <taxon>Brevibacterium</taxon>
    </lineage>
</organism>
<protein>
    <submittedName>
        <fullName evidence="1">Uncharacterized protein</fullName>
    </submittedName>
</protein>
<dbReference type="RefSeq" id="WP_236864315.1">
    <property type="nucleotide sequence ID" value="NZ_BAABAZ010000004.1"/>
</dbReference>
<name>A0ABP8EH48_9MICO</name>
<evidence type="ECO:0000313" key="1">
    <source>
        <dbReference type="EMBL" id="GAA4283223.1"/>
    </source>
</evidence>
<gene>
    <name evidence="1" type="ORF">GCM10022261_07540</name>
</gene>
<dbReference type="Proteomes" id="UP001501586">
    <property type="component" value="Unassembled WGS sequence"/>
</dbReference>
<comment type="caution">
    <text evidence="1">The sequence shown here is derived from an EMBL/GenBank/DDBJ whole genome shotgun (WGS) entry which is preliminary data.</text>
</comment>
<dbReference type="EMBL" id="BAABAZ010000004">
    <property type="protein sequence ID" value="GAA4283223.1"/>
    <property type="molecule type" value="Genomic_DNA"/>
</dbReference>
<sequence length="86" mass="9259">MTNPQIALLRALAASCRSLAPQLGHSLTEVTPLADEVTWSGTYPHRINDVIADWTVRLRLDEEALGALAAQAEAKAALLEAQELLP</sequence>
<accession>A0ABP8EH48</accession>